<proteinExistence type="predicted"/>
<keyword evidence="3" id="KW-1185">Reference proteome</keyword>
<name>A0A2S1GMW8_9CAUD</name>
<organism evidence="2 3">
    <name type="scientific">Pseudomonas phage Alpheus</name>
    <dbReference type="NCBI Taxonomy" id="2163983"/>
    <lineage>
        <taxon>Viruses</taxon>
        <taxon>Duplodnaviria</taxon>
        <taxon>Heunggongvirae</taxon>
        <taxon>Uroviricota</taxon>
        <taxon>Caudoviricetes</taxon>
        <taxon>Autographivirales</taxon>
        <taxon>Autosignataviridae</taxon>
        <taxon>Colwellvirinae</taxon>
        <taxon>Nerthusvirus</taxon>
        <taxon>Nerthusvirus alpheus</taxon>
        <taxon>Uliginvirus alpheus</taxon>
    </lineage>
</organism>
<protein>
    <submittedName>
        <fullName evidence="2">Uncharacterized protein</fullName>
    </submittedName>
</protein>
<keyword evidence="1" id="KW-0812">Transmembrane</keyword>
<keyword evidence="1" id="KW-0472">Membrane</keyword>
<evidence type="ECO:0000313" key="3">
    <source>
        <dbReference type="Proteomes" id="UP000246678"/>
    </source>
</evidence>
<evidence type="ECO:0000313" key="2">
    <source>
        <dbReference type="EMBL" id="AWD90725.1"/>
    </source>
</evidence>
<dbReference type="Proteomes" id="UP000246678">
    <property type="component" value="Segment"/>
</dbReference>
<reference evidence="3" key="1">
    <citation type="submission" date="2018-03" db="EMBL/GenBank/DDBJ databases">
        <title>Phage therapy in agriculture - a green tech approach to combat plant pathogenic bacteria.</title>
        <authorList>
            <person name="Djurhuus A.M."/>
            <person name="Carstens A.B."/>
            <person name="Hansen L.H."/>
        </authorList>
    </citation>
    <scope>NUCLEOTIDE SEQUENCE [LARGE SCALE GENOMIC DNA]</scope>
</reference>
<evidence type="ECO:0000256" key="1">
    <source>
        <dbReference type="SAM" id="Phobius"/>
    </source>
</evidence>
<keyword evidence="1" id="KW-1133">Transmembrane helix</keyword>
<feature type="transmembrane region" description="Helical" evidence="1">
    <location>
        <begin position="20"/>
        <end position="46"/>
    </location>
</feature>
<dbReference type="RefSeq" id="YP_009800643.1">
    <property type="nucleotide sequence ID" value="NC_047957.1"/>
</dbReference>
<sequence length="47" mass="5016">MGDYAMTYYLFKYGYAALFYSLLSACGVMALLTPIVVASLVILGVAA</sequence>
<dbReference type="GeneID" id="54991192"/>
<accession>A0A2S1GMW8</accession>
<dbReference type="KEGG" id="vg:54991192"/>
<dbReference type="EMBL" id="MH113815">
    <property type="protein sequence ID" value="AWD90725.1"/>
    <property type="molecule type" value="Genomic_DNA"/>
</dbReference>